<evidence type="ECO:0000313" key="4">
    <source>
        <dbReference type="Proteomes" id="UP001642464"/>
    </source>
</evidence>
<keyword evidence="2" id="KW-0472">Membrane</keyword>
<proteinExistence type="predicted"/>
<feature type="coiled-coil region" evidence="1">
    <location>
        <begin position="503"/>
        <end position="531"/>
    </location>
</feature>
<evidence type="ECO:0000256" key="1">
    <source>
        <dbReference type="SAM" id="Coils"/>
    </source>
</evidence>
<keyword evidence="2" id="KW-1133">Transmembrane helix</keyword>
<keyword evidence="2" id="KW-0812">Transmembrane</keyword>
<comment type="caution">
    <text evidence="3">The sequence shown here is derived from an EMBL/GenBank/DDBJ whole genome shotgun (WGS) entry which is preliminary data.</text>
</comment>
<evidence type="ECO:0000256" key="2">
    <source>
        <dbReference type="SAM" id="Phobius"/>
    </source>
</evidence>
<feature type="transmembrane region" description="Helical" evidence="2">
    <location>
        <begin position="570"/>
        <end position="593"/>
    </location>
</feature>
<keyword evidence="1" id="KW-0175">Coiled coil</keyword>
<dbReference type="EMBL" id="CAXAMM010024536">
    <property type="protein sequence ID" value="CAK9055542.1"/>
    <property type="molecule type" value="Genomic_DNA"/>
</dbReference>
<reference evidence="3 4" key="1">
    <citation type="submission" date="2024-02" db="EMBL/GenBank/DDBJ databases">
        <authorList>
            <person name="Chen Y."/>
            <person name="Shah S."/>
            <person name="Dougan E. K."/>
            <person name="Thang M."/>
            <person name="Chan C."/>
        </authorList>
    </citation>
    <scope>NUCLEOTIDE SEQUENCE [LARGE SCALE GENOMIC DNA]</scope>
</reference>
<protein>
    <submittedName>
        <fullName evidence="3">Uncharacterized protein</fullName>
    </submittedName>
</protein>
<sequence length="657" mass="73406">MALALEKPVVHRRKRVSTHRTRRDVGDVDRTQLDGDGIYLNNCELGFHGPIDAGPDTVPGKRRAVPGRFADTEPQGARSRYMKSKWEKFQRFASGQERDMPQHATAHAFDYVVQQEGALDGPVLHLDGHIPGRGSCRTSEKKVVRALAPQSYYTLAGHHAKECAKAMDGKASAYKRRMRLHRTLKLHAFRIESDRSLEAREFVISRGLESSGSVQRPLYRLASGTGEKYRLRLWSNAFLSRSIPNPTSSSRWDLNKLGASGLSRHEHVGSAVRGAIRSSKDALDLDCDVDAEDQEMYGPKLQSKLCPKVIGYCRYTDEEMLKPEVSSGFMASAAAVLATDLPNLVDNCDYLDSLSCLNQLAEIGSLMGFVGRALNKARALAKEGKVSECQKLLPESLAGTLGESMAQFLSFMKRATSGNSSKLEKQVGALPNVQKQETIIRGSFNSARFTQLCTDSKSVEREEKVIHSMSEEEMKSLLVKASKGALNPEKAEPLVREIKSKGVEALTEDLLNQEEKAIEKEMQKADEEASLMALKSESRALSLAEGARHEMQLRGQWDPIGGMGLLLMSLFMRIFMSIFAAPFFSLFCIISLGKLTDETVHNKFQTYQRVFAPVTCPFMVYRWMWGMGNVRWGEDFFSNSHFSWGFVAETFYDPDPW</sequence>
<keyword evidence="4" id="KW-1185">Reference proteome</keyword>
<evidence type="ECO:0000313" key="3">
    <source>
        <dbReference type="EMBL" id="CAK9055542.1"/>
    </source>
</evidence>
<dbReference type="Proteomes" id="UP001642464">
    <property type="component" value="Unassembled WGS sequence"/>
</dbReference>
<organism evidence="3 4">
    <name type="scientific">Durusdinium trenchii</name>
    <dbReference type="NCBI Taxonomy" id="1381693"/>
    <lineage>
        <taxon>Eukaryota</taxon>
        <taxon>Sar</taxon>
        <taxon>Alveolata</taxon>
        <taxon>Dinophyceae</taxon>
        <taxon>Suessiales</taxon>
        <taxon>Symbiodiniaceae</taxon>
        <taxon>Durusdinium</taxon>
    </lineage>
</organism>
<gene>
    <name evidence="3" type="ORF">SCF082_LOCUS30000</name>
</gene>
<name>A0ABP0MVJ3_9DINO</name>
<accession>A0ABP0MVJ3</accession>